<feature type="compositionally biased region" description="Gly residues" evidence="1">
    <location>
        <begin position="26"/>
        <end position="35"/>
    </location>
</feature>
<feature type="region of interest" description="Disordered" evidence="1">
    <location>
        <begin position="21"/>
        <end position="40"/>
    </location>
</feature>
<accession>A0A0E0KAH8</accession>
<reference evidence="2" key="1">
    <citation type="submission" date="2015-04" db="UniProtKB">
        <authorList>
            <consortium name="EnsemblPlants"/>
        </authorList>
    </citation>
    <scope>IDENTIFICATION</scope>
</reference>
<dbReference type="EnsemblPlants" id="OPUNC03G07990.1">
    <property type="protein sequence ID" value="OPUNC03G07990.1"/>
    <property type="gene ID" value="OPUNC03G07990"/>
</dbReference>
<evidence type="ECO:0000313" key="2">
    <source>
        <dbReference type="EnsemblPlants" id="OPUNC03G07990.1"/>
    </source>
</evidence>
<protein>
    <submittedName>
        <fullName evidence="2">Uncharacterized protein</fullName>
    </submittedName>
</protein>
<sequence length="92" mass="9606">MAATASPWLLLPSFMWPPSTPPGSFSGHGGGGGGNNDPDDWKPNVVVAFAVPCPSTTNVRLFDTLLATQVVSVVSLAIAVAQSPRWEMMTPP</sequence>
<dbReference type="STRING" id="4537.A0A0E0KAH8"/>
<organism evidence="2">
    <name type="scientific">Oryza punctata</name>
    <name type="common">Red rice</name>
    <dbReference type="NCBI Taxonomy" id="4537"/>
    <lineage>
        <taxon>Eukaryota</taxon>
        <taxon>Viridiplantae</taxon>
        <taxon>Streptophyta</taxon>
        <taxon>Embryophyta</taxon>
        <taxon>Tracheophyta</taxon>
        <taxon>Spermatophyta</taxon>
        <taxon>Magnoliopsida</taxon>
        <taxon>Liliopsida</taxon>
        <taxon>Poales</taxon>
        <taxon>Poaceae</taxon>
        <taxon>BOP clade</taxon>
        <taxon>Oryzoideae</taxon>
        <taxon>Oryzeae</taxon>
        <taxon>Oryzinae</taxon>
        <taxon>Oryza</taxon>
    </lineage>
</organism>
<evidence type="ECO:0000256" key="1">
    <source>
        <dbReference type="SAM" id="MobiDB-lite"/>
    </source>
</evidence>
<reference evidence="2" key="2">
    <citation type="submission" date="2018-05" db="EMBL/GenBank/DDBJ databases">
        <title>OpunRS2 (Oryza punctata Reference Sequence Version 2).</title>
        <authorList>
            <person name="Zhang J."/>
            <person name="Kudrna D."/>
            <person name="Lee S."/>
            <person name="Talag J."/>
            <person name="Welchert J."/>
            <person name="Wing R.A."/>
        </authorList>
    </citation>
    <scope>NUCLEOTIDE SEQUENCE [LARGE SCALE GENOMIC DNA]</scope>
</reference>
<dbReference type="Proteomes" id="UP000026962">
    <property type="component" value="Chromosome 3"/>
</dbReference>
<dbReference type="HOGENOM" id="CLU_2417076_0_0_1"/>
<proteinExistence type="predicted"/>
<keyword evidence="3" id="KW-1185">Reference proteome</keyword>
<dbReference type="AlphaFoldDB" id="A0A0E0KAH8"/>
<dbReference type="Gramene" id="OPUNC03G07990.1">
    <property type="protein sequence ID" value="OPUNC03G07990.1"/>
    <property type="gene ID" value="OPUNC03G07990"/>
</dbReference>
<name>A0A0E0KAH8_ORYPU</name>
<evidence type="ECO:0000313" key="3">
    <source>
        <dbReference type="Proteomes" id="UP000026962"/>
    </source>
</evidence>